<evidence type="ECO:0000256" key="14">
    <source>
        <dbReference type="SAM" id="MobiDB-lite"/>
    </source>
</evidence>
<feature type="transmembrane region" description="Helical" evidence="13">
    <location>
        <begin position="6"/>
        <end position="22"/>
    </location>
</feature>
<comment type="function">
    <text evidence="13">Required for the insertion and/or proper folding and/or complex formation of integral membrane proteins into the membrane. Involved in integration of membrane proteins that insert both dependently and independently of the Sec translocase complex, as well as at least some lipoproteins. Aids folding of multispanning membrane proteins.</text>
</comment>
<keyword evidence="5 13" id="KW-1003">Cell membrane</keyword>
<evidence type="ECO:0000256" key="1">
    <source>
        <dbReference type="ARBA" id="ARBA00004429"/>
    </source>
</evidence>
<evidence type="ECO:0000256" key="13">
    <source>
        <dbReference type="HAMAP-Rule" id="MF_01810"/>
    </source>
</evidence>
<dbReference type="InterPro" id="IPR028055">
    <property type="entry name" value="YidC/Oxa/ALB_C"/>
</dbReference>
<evidence type="ECO:0000256" key="8">
    <source>
        <dbReference type="ARBA" id="ARBA00022989"/>
    </source>
</evidence>
<dbReference type="Pfam" id="PF02096">
    <property type="entry name" value="60KD_IMP"/>
    <property type="match status" value="1"/>
</dbReference>
<protein>
    <recommendedName>
        <fullName evidence="3 13">Membrane protein insertase YidC</fullName>
    </recommendedName>
    <alternativeName>
        <fullName evidence="12 13">Foldase YidC</fullName>
    </alternativeName>
    <alternativeName>
        <fullName evidence="11 13">Membrane integrase YidC</fullName>
    </alternativeName>
    <alternativeName>
        <fullName evidence="13">Membrane protein YidC</fullName>
    </alternativeName>
</protein>
<accession>A0ABY7VXB9</accession>
<evidence type="ECO:0000256" key="6">
    <source>
        <dbReference type="ARBA" id="ARBA00022692"/>
    </source>
</evidence>
<organism evidence="17 18">
    <name type="scientific">Lentisphaera profundi</name>
    <dbReference type="NCBI Taxonomy" id="1658616"/>
    <lineage>
        <taxon>Bacteria</taxon>
        <taxon>Pseudomonadati</taxon>
        <taxon>Lentisphaerota</taxon>
        <taxon>Lentisphaeria</taxon>
        <taxon>Lentisphaerales</taxon>
        <taxon>Lentisphaeraceae</taxon>
        <taxon>Lentisphaera</taxon>
    </lineage>
</organism>
<keyword evidence="6 13" id="KW-0812">Transmembrane</keyword>
<keyword evidence="10 13" id="KW-0143">Chaperone</keyword>
<comment type="subcellular location">
    <subcellularLocation>
        <location evidence="1">Cell inner membrane</location>
        <topology evidence="1">Multi-pass membrane protein</topology>
    </subcellularLocation>
    <subcellularLocation>
        <location evidence="13">Cell membrane</location>
        <topology evidence="13">Multi-pass membrane protein</topology>
    </subcellularLocation>
</comment>
<keyword evidence="9 13" id="KW-0472">Membrane</keyword>
<name>A0ABY7VXB9_9BACT</name>
<feature type="region of interest" description="Disordered" evidence="14">
    <location>
        <begin position="43"/>
        <end position="67"/>
    </location>
</feature>
<keyword evidence="18" id="KW-1185">Reference proteome</keyword>
<dbReference type="PRINTS" id="PR01900">
    <property type="entry name" value="YIDCPROTEIN"/>
</dbReference>
<evidence type="ECO:0000256" key="4">
    <source>
        <dbReference type="ARBA" id="ARBA00022448"/>
    </source>
</evidence>
<dbReference type="InterPro" id="IPR038221">
    <property type="entry name" value="YidC_periplasmic_sf"/>
</dbReference>
<comment type="similarity">
    <text evidence="2 13">Belongs to the OXA1/ALB3/YidC family. Type 1 subfamily.</text>
</comment>
<dbReference type="RefSeq" id="WP_274153305.1">
    <property type="nucleotide sequence ID" value="NZ_CP117812.1"/>
</dbReference>
<keyword evidence="7 13" id="KW-0653">Protein transport</keyword>
<evidence type="ECO:0000259" key="15">
    <source>
        <dbReference type="Pfam" id="PF02096"/>
    </source>
</evidence>
<sequence length="615" mass="68982">MDKKGIAWLVALGLSLFLILNTENEEINKNIFGVEAQAKVVQEESVDSPVGEDQVSTPQDEPSKLSETTIVVPQGEVLKATAQTTVAEIQTDLPLHTLTVGENFSLNIRPGQGLKNAQLNEYYTTSDKTEKVNIGDSNTPSFNFAGIAEKWQLITVRIKEKTANALITESDYTYEGQTFAVQSSWKLEEDYHFALSHKLINTSDKSLNISGLYLNCGYIQPIQMGKHGFFTQQAIGNDQAVDTILKVDRKLETHLKQNIQDDIKDSIEDAAEEGRVLKDPYSVYIPEDADSYDWVAVKNQYFAFIADISDSFASVRTKTKEILSPTINKDGSQDKYDLIFAEGQIADFELAPGASKDISLDIFAGPQEIHILEKLGNDKKGIMQLNMFMNMKVSWLGFLSEMILKALFFFNGYVNSFGLSIILLTISVKLLFWRLTNKSNKSMKKMAILGPRIKEIREELKDNPQVMNQKVMALYREEGVNPAGGCLPMLLQMPIFISLFNALRSAIELRHVEFLWITDLSQPDTLGFIPGVPIRPLVIAWALLMLVQQRMTPSSADETQKKVMMFMPVMMLFFCYGMPAGLTLYWCFQSLMTLIQYKLNNRTTVGTPAPATAAK</sequence>
<proteinExistence type="inferred from homology"/>
<feature type="compositionally biased region" description="Polar residues" evidence="14">
    <location>
        <begin position="54"/>
        <end position="67"/>
    </location>
</feature>
<dbReference type="CDD" id="cd20070">
    <property type="entry name" value="5TM_YidC_Alb3"/>
    <property type="match status" value="1"/>
</dbReference>
<dbReference type="InterPro" id="IPR047196">
    <property type="entry name" value="YidC_ALB_C"/>
</dbReference>
<feature type="transmembrane region" description="Helical" evidence="13">
    <location>
        <begin position="566"/>
        <end position="586"/>
    </location>
</feature>
<evidence type="ECO:0000256" key="7">
    <source>
        <dbReference type="ARBA" id="ARBA00022927"/>
    </source>
</evidence>
<dbReference type="PANTHER" id="PTHR12428">
    <property type="entry name" value="OXA1"/>
    <property type="match status" value="1"/>
</dbReference>
<dbReference type="NCBIfam" id="TIGR03592">
    <property type="entry name" value="yidC_oxa1_cterm"/>
    <property type="match status" value="1"/>
</dbReference>
<dbReference type="EMBL" id="CP117812">
    <property type="protein sequence ID" value="WDE98434.1"/>
    <property type="molecule type" value="Genomic_DNA"/>
</dbReference>
<dbReference type="Proteomes" id="UP001214250">
    <property type="component" value="Chromosome 2"/>
</dbReference>
<evidence type="ECO:0000256" key="12">
    <source>
        <dbReference type="ARBA" id="ARBA00033342"/>
    </source>
</evidence>
<keyword evidence="8 13" id="KW-1133">Transmembrane helix</keyword>
<evidence type="ECO:0000256" key="3">
    <source>
        <dbReference type="ARBA" id="ARBA00015325"/>
    </source>
</evidence>
<gene>
    <name evidence="13" type="primary">yidC</name>
    <name evidence="17" type="ORF">PQO03_21730</name>
</gene>
<evidence type="ECO:0000256" key="5">
    <source>
        <dbReference type="ARBA" id="ARBA00022475"/>
    </source>
</evidence>
<feature type="transmembrane region" description="Helical" evidence="13">
    <location>
        <begin position="416"/>
        <end position="436"/>
    </location>
</feature>
<evidence type="ECO:0000256" key="10">
    <source>
        <dbReference type="ARBA" id="ARBA00023186"/>
    </source>
</evidence>
<feature type="domain" description="Membrane insertase YidC N-terminal" evidence="16">
    <location>
        <begin position="177"/>
        <end position="377"/>
    </location>
</feature>
<keyword evidence="4 13" id="KW-0813">Transport</keyword>
<evidence type="ECO:0000256" key="9">
    <source>
        <dbReference type="ARBA" id="ARBA00023136"/>
    </source>
</evidence>
<evidence type="ECO:0000256" key="11">
    <source>
        <dbReference type="ARBA" id="ARBA00033245"/>
    </source>
</evidence>
<dbReference type="Gene3D" id="2.70.98.90">
    <property type="match status" value="1"/>
</dbReference>
<dbReference type="PANTHER" id="PTHR12428:SF65">
    <property type="entry name" value="CYTOCHROME C OXIDASE ASSEMBLY PROTEIN COX18, MITOCHONDRIAL"/>
    <property type="match status" value="1"/>
</dbReference>
<feature type="transmembrane region" description="Helical" evidence="13">
    <location>
        <begin position="527"/>
        <end position="546"/>
    </location>
</feature>
<evidence type="ECO:0000256" key="2">
    <source>
        <dbReference type="ARBA" id="ARBA00010527"/>
    </source>
</evidence>
<evidence type="ECO:0000313" key="17">
    <source>
        <dbReference type="EMBL" id="WDE98434.1"/>
    </source>
</evidence>
<dbReference type="InterPro" id="IPR019998">
    <property type="entry name" value="Membr_insert_YidC"/>
</dbReference>
<dbReference type="PRINTS" id="PR00701">
    <property type="entry name" value="60KDINNERMP"/>
</dbReference>
<evidence type="ECO:0000313" key="18">
    <source>
        <dbReference type="Proteomes" id="UP001214250"/>
    </source>
</evidence>
<feature type="domain" description="Membrane insertase YidC/Oxa/ALB C-terminal" evidence="15">
    <location>
        <begin position="417"/>
        <end position="599"/>
    </location>
</feature>
<dbReference type="InterPro" id="IPR028053">
    <property type="entry name" value="Membr_insert_YidC_N"/>
</dbReference>
<dbReference type="Pfam" id="PF14849">
    <property type="entry name" value="YidC_periplas"/>
    <property type="match status" value="1"/>
</dbReference>
<dbReference type="HAMAP" id="MF_01810">
    <property type="entry name" value="YidC_type1"/>
    <property type="match status" value="1"/>
</dbReference>
<dbReference type="InterPro" id="IPR001708">
    <property type="entry name" value="YidC/ALB3/OXA1/COX18"/>
</dbReference>
<comment type="subunit">
    <text evidence="13">Interacts with the Sec translocase complex via SecD. Specifically interacts with transmembrane segments of nascent integral membrane proteins during membrane integration.</text>
</comment>
<evidence type="ECO:0000259" key="16">
    <source>
        <dbReference type="Pfam" id="PF14849"/>
    </source>
</evidence>
<reference evidence="17 18" key="1">
    <citation type="submission" date="2023-02" db="EMBL/GenBank/DDBJ databases">
        <title>Genome sequence of Lentisphaera profundi SAORIC-696.</title>
        <authorList>
            <person name="Kim e."/>
            <person name="Cho J.-C."/>
            <person name="Choi A."/>
            <person name="Kang I."/>
        </authorList>
    </citation>
    <scope>NUCLEOTIDE SEQUENCE [LARGE SCALE GENOMIC DNA]</scope>
    <source>
        <strain evidence="17 18">SAORIC-696</strain>
    </source>
</reference>